<reference evidence="3" key="1">
    <citation type="journal article" date="2019" name="Int. J. Syst. Evol. Microbiol.">
        <title>The Global Catalogue of Microorganisms (GCM) 10K type strain sequencing project: providing services to taxonomists for standard genome sequencing and annotation.</title>
        <authorList>
            <consortium name="The Broad Institute Genomics Platform"/>
            <consortium name="The Broad Institute Genome Sequencing Center for Infectious Disease"/>
            <person name="Wu L."/>
            <person name="Ma J."/>
        </authorList>
    </citation>
    <scope>NUCLEOTIDE SEQUENCE [LARGE SCALE GENOMIC DNA]</scope>
    <source>
        <strain evidence="3">JCM 10083</strain>
    </source>
</reference>
<keyword evidence="3" id="KW-1185">Reference proteome</keyword>
<dbReference type="RefSeq" id="WP_343972428.1">
    <property type="nucleotide sequence ID" value="NZ_BAAAGK010000093.1"/>
</dbReference>
<accession>A0ABW2T7U8</accession>
<keyword evidence="1" id="KW-0472">Membrane</keyword>
<dbReference type="EMBL" id="JBHTEE010000001">
    <property type="protein sequence ID" value="MFC7604489.1"/>
    <property type="molecule type" value="Genomic_DNA"/>
</dbReference>
<name>A0ABW2T7U8_9ACTN</name>
<dbReference type="Proteomes" id="UP001596514">
    <property type="component" value="Unassembled WGS sequence"/>
</dbReference>
<feature type="transmembrane region" description="Helical" evidence="1">
    <location>
        <begin position="46"/>
        <end position="70"/>
    </location>
</feature>
<evidence type="ECO:0000313" key="2">
    <source>
        <dbReference type="EMBL" id="MFC7604489.1"/>
    </source>
</evidence>
<gene>
    <name evidence="2" type="ORF">ACFQVD_30695</name>
</gene>
<sequence length="91" mass="10429">MTYPPPGPYGQQPQPYGYGPVQMTTVRERGFNPITFIVHACLWFFIHWWVAALTLGLWLIVAIPVTFIGWQVTRTIPVQHAPGYYPPPYGR</sequence>
<proteinExistence type="predicted"/>
<keyword evidence="1" id="KW-1133">Transmembrane helix</keyword>
<protein>
    <submittedName>
        <fullName evidence="2">Uncharacterized protein</fullName>
    </submittedName>
</protein>
<keyword evidence="1" id="KW-0812">Transmembrane</keyword>
<evidence type="ECO:0000313" key="3">
    <source>
        <dbReference type="Proteomes" id="UP001596514"/>
    </source>
</evidence>
<organism evidence="2 3">
    <name type="scientific">Streptosporangium amethystogenes subsp. fukuiense</name>
    <dbReference type="NCBI Taxonomy" id="698418"/>
    <lineage>
        <taxon>Bacteria</taxon>
        <taxon>Bacillati</taxon>
        <taxon>Actinomycetota</taxon>
        <taxon>Actinomycetes</taxon>
        <taxon>Streptosporangiales</taxon>
        <taxon>Streptosporangiaceae</taxon>
        <taxon>Streptosporangium</taxon>
    </lineage>
</organism>
<comment type="caution">
    <text evidence="2">The sequence shown here is derived from an EMBL/GenBank/DDBJ whole genome shotgun (WGS) entry which is preliminary data.</text>
</comment>
<evidence type="ECO:0000256" key="1">
    <source>
        <dbReference type="SAM" id="Phobius"/>
    </source>
</evidence>